<dbReference type="AlphaFoldDB" id="D8PEQ5"/>
<dbReference type="Proteomes" id="UP000001660">
    <property type="component" value="Chromosome"/>
</dbReference>
<evidence type="ECO:0000259" key="1">
    <source>
        <dbReference type="Pfam" id="PF09937"/>
    </source>
</evidence>
<proteinExistence type="predicted"/>
<sequence length="374" mass="42098">MELVNKTAMQAGWTLGFEPDGRELLVVAVKGTFVMPFNGEEAVLAEKQVPLTESDQFTGEPGFSATLYESDYAHRKPLCDVILNGSAYAPGGKPAAKVKVSLQVGGMKKSFEVVGDRVWQKSWFYGVKPSAPQPFTTLVISYDRAFGGADKDENNPDRVDTYAKNPIGVGYYPLAKKKVLVGKPLPNTCETGKVVTNRTGKYLSMSFGFLGRNFPPRPSFAGTYDQAWLDSRAPFWPDDFDYRYFQSAPPDQQIPYLTGGEQIMLEHLTPQGRTSFRLPTMMELPILVLPHRGKEQELTPVIDTVLLEPDQQRFMLTWRVSLPLRKSCFEIRQVVVGKTLAEHRREIRRTTKKHYESLGELVREKLQRGQKVIG</sequence>
<accession>D8PEQ5</accession>
<name>D8PEQ5_9BACT</name>
<protein>
    <recommendedName>
        <fullName evidence="1">DUF2169 domain-containing protein</fullName>
    </recommendedName>
</protein>
<evidence type="ECO:0000313" key="3">
    <source>
        <dbReference type="Proteomes" id="UP000001660"/>
    </source>
</evidence>
<reference evidence="2 3" key="1">
    <citation type="journal article" date="2010" name="Proc. Natl. Acad. Sci. U.S.A.">
        <title>A Nitrospira metagenome illuminates the physiology and evolution of globally important nitrite-oxidizing bacteria.</title>
        <authorList>
            <person name="Lucker S."/>
            <person name="Wagner M."/>
            <person name="Maixner F."/>
            <person name="Pelletier E."/>
            <person name="Koch H."/>
            <person name="Vacherie B."/>
            <person name="Rattei T."/>
            <person name="Sinninghe Damste J."/>
            <person name="Spieck E."/>
            <person name="Le Paslier D."/>
            <person name="Daims H."/>
        </authorList>
    </citation>
    <scope>NUCLEOTIDE SEQUENCE [LARGE SCALE GENOMIC DNA]</scope>
</reference>
<keyword evidence="3" id="KW-1185">Reference proteome</keyword>
<dbReference type="eggNOG" id="COG5351">
    <property type="taxonomic scope" value="Bacteria"/>
</dbReference>
<dbReference type="InterPro" id="IPR018683">
    <property type="entry name" value="DUF2169"/>
</dbReference>
<dbReference type="EMBL" id="FP929003">
    <property type="protein sequence ID" value="CBK41714.1"/>
    <property type="molecule type" value="Genomic_DNA"/>
</dbReference>
<gene>
    <name evidence="2" type="ORF">NIDE1990</name>
</gene>
<feature type="domain" description="DUF2169" evidence="1">
    <location>
        <begin position="20"/>
        <end position="319"/>
    </location>
</feature>
<evidence type="ECO:0000313" key="2">
    <source>
        <dbReference type="EMBL" id="CBK41714.1"/>
    </source>
</evidence>
<dbReference type="KEGG" id="nde:NIDE1990"/>
<dbReference type="Pfam" id="PF09937">
    <property type="entry name" value="DUF2169"/>
    <property type="match status" value="1"/>
</dbReference>
<organism evidence="2 3">
    <name type="scientific">Nitrospira defluvii</name>
    <dbReference type="NCBI Taxonomy" id="330214"/>
    <lineage>
        <taxon>Bacteria</taxon>
        <taxon>Pseudomonadati</taxon>
        <taxon>Nitrospirota</taxon>
        <taxon>Nitrospiria</taxon>
        <taxon>Nitrospirales</taxon>
        <taxon>Nitrospiraceae</taxon>
        <taxon>Nitrospira</taxon>
    </lineage>
</organism>
<dbReference type="STRING" id="330214.NIDE1990"/>
<dbReference type="OrthoDB" id="237820at2"/>
<dbReference type="HOGENOM" id="CLU_045796_0_0_0"/>